<name>A0A5C5WMT7_9PLAN</name>
<dbReference type="GO" id="GO:0047372">
    <property type="term" value="F:monoacylglycerol lipase activity"/>
    <property type="evidence" value="ECO:0007669"/>
    <property type="project" value="TreeGrafter"/>
</dbReference>
<dbReference type="EC" id="3.8.1.3" evidence="2"/>
<dbReference type="Gene3D" id="3.40.50.1820">
    <property type="entry name" value="alpha/beta hydrolase"/>
    <property type="match status" value="1"/>
</dbReference>
<dbReference type="Pfam" id="PF00561">
    <property type="entry name" value="Abhydrolase_1"/>
    <property type="match status" value="1"/>
</dbReference>
<accession>A0A5C5WMT7</accession>
<dbReference type="PANTHER" id="PTHR43798">
    <property type="entry name" value="MONOACYLGLYCEROL LIPASE"/>
    <property type="match status" value="1"/>
</dbReference>
<feature type="domain" description="AB hydrolase-1" evidence="1">
    <location>
        <begin position="47"/>
        <end position="324"/>
    </location>
</feature>
<proteinExistence type="predicted"/>
<comment type="caution">
    <text evidence="2">The sequence shown here is derived from an EMBL/GenBank/DDBJ whole genome shotgun (WGS) entry which is preliminary data.</text>
</comment>
<dbReference type="GO" id="GO:0016020">
    <property type="term" value="C:membrane"/>
    <property type="evidence" value="ECO:0007669"/>
    <property type="project" value="TreeGrafter"/>
</dbReference>
<protein>
    <submittedName>
        <fullName evidence="2">Fluoroacetate dehalogenase</fullName>
        <ecNumber evidence="2">3.8.1.3</ecNumber>
    </submittedName>
</protein>
<dbReference type="EMBL" id="SIHI01000009">
    <property type="protein sequence ID" value="TWT51930.1"/>
    <property type="molecule type" value="Genomic_DNA"/>
</dbReference>
<dbReference type="GO" id="GO:0046464">
    <property type="term" value="P:acylglycerol catabolic process"/>
    <property type="evidence" value="ECO:0007669"/>
    <property type="project" value="TreeGrafter"/>
</dbReference>
<dbReference type="GO" id="GO:0018785">
    <property type="term" value="F:haloacetate dehalogenase activity"/>
    <property type="evidence" value="ECO:0007669"/>
    <property type="project" value="UniProtKB-EC"/>
</dbReference>
<reference evidence="2 3" key="1">
    <citation type="submission" date="2019-02" db="EMBL/GenBank/DDBJ databases">
        <title>Deep-cultivation of Planctomycetes and their phenomic and genomic characterization uncovers novel biology.</title>
        <authorList>
            <person name="Wiegand S."/>
            <person name="Jogler M."/>
            <person name="Boedeker C."/>
            <person name="Pinto D."/>
            <person name="Vollmers J."/>
            <person name="Rivas-Marin E."/>
            <person name="Kohn T."/>
            <person name="Peeters S.H."/>
            <person name="Heuer A."/>
            <person name="Rast P."/>
            <person name="Oberbeckmann S."/>
            <person name="Bunk B."/>
            <person name="Jeske O."/>
            <person name="Meyerdierks A."/>
            <person name="Storesund J.E."/>
            <person name="Kallscheuer N."/>
            <person name="Luecker S."/>
            <person name="Lage O.M."/>
            <person name="Pohl T."/>
            <person name="Merkel B.J."/>
            <person name="Hornburger P."/>
            <person name="Mueller R.-W."/>
            <person name="Bruemmer F."/>
            <person name="Labrenz M."/>
            <person name="Spormann A.M."/>
            <person name="Op Den Camp H."/>
            <person name="Overmann J."/>
            <person name="Amann R."/>
            <person name="Jetten M.S.M."/>
            <person name="Mascher T."/>
            <person name="Medema M.H."/>
            <person name="Devos D.P."/>
            <person name="Kaster A.-K."/>
            <person name="Ovreas L."/>
            <person name="Rohde M."/>
            <person name="Galperin M.Y."/>
            <person name="Jogler C."/>
        </authorList>
    </citation>
    <scope>NUCLEOTIDE SEQUENCE [LARGE SCALE GENOMIC DNA]</scope>
    <source>
        <strain evidence="2 3">KOR42</strain>
    </source>
</reference>
<dbReference type="Proteomes" id="UP000317243">
    <property type="component" value="Unassembled WGS sequence"/>
</dbReference>
<dbReference type="InterPro" id="IPR000073">
    <property type="entry name" value="AB_hydrolase_1"/>
</dbReference>
<dbReference type="AlphaFoldDB" id="A0A5C5WMT7"/>
<keyword evidence="3" id="KW-1185">Reference proteome</keyword>
<dbReference type="PANTHER" id="PTHR43798:SF5">
    <property type="entry name" value="MONOACYLGLYCEROL LIPASE ABHD6"/>
    <property type="match status" value="1"/>
</dbReference>
<evidence type="ECO:0000259" key="1">
    <source>
        <dbReference type="Pfam" id="PF00561"/>
    </source>
</evidence>
<organism evidence="2 3">
    <name type="scientific">Thalassoglobus neptunius</name>
    <dbReference type="NCBI Taxonomy" id="1938619"/>
    <lineage>
        <taxon>Bacteria</taxon>
        <taxon>Pseudomonadati</taxon>
        <taxon>Planctomycetota</taxon>
        <taxon>Planctomycetia</taxon>
        <taxon>Planctomycetales</taxon>
        <taxon>Planctomycetaceae</taxon>
        <taxon>Thalassoglobus</taxon>
    </lineage>
</organism>
<keyword evidence="2" id="KW-0378">Hydrolase</keyword>
<gene>
    <name evidence="2" type="primary">fac-dex</name>
    <name evidence="2" type="ORF">KOR42_32120</name>
</gene>
<evidence type="ECO:0000313" key="2">
    <source>
        <dbReference type="EMBL" id="TWT51930.1"/>
    </source>
</evidence>
<dbReference type="SUPFAM" id="SSF53474">
    <property type="entry name" value="alpha/beta-Hydrolases"/>
    <property type="match status" value="1"/>
</dbReference>
<evidence type="ECO:0000313" key="3">
    <source>
        <dbReference type="Proteomes" id="UP000317243"/>
    </source>
</evidence>
<dbReference type="PROSITE" id="PS51257">
    <property type="entry name" value="PROKAR_LIPOPROTEIN"/>
    <property type="match status" value="1"/>
</dbReference>
<sequence>MKFAWFSSFVLLAIGCSSGESGLSSDRIDIGSHRLEVRVSGDAQAYPAVVIESGLGATVEEWSRVQELLSQKTQVICYNRAGIGGSQPGAEPRDASTISRELRELLLRLQVDPPFVIVGHSIGGIYVRQFAAEHPDEVCGIILLDPTMEFLKPLSRNRIESQLQERWPQDYGRIESLLNRIHPRMSLMAGQSILELEPYFERVPIEQRQQQREVWLDLVTKRARQIEGMLSVLGRAECQELFASAESMDLVRDKAIDVPLLLLAAGKTGSSSASDNPSDNEAMTSDYFLWANDLRIDRYTSFVNSQANGRFKVVPDAGHNIHRDRPRYVAKAIEKMLDTVAKEIAHTEREVLTD</sequence>
<dbReference type="InterPro" id="IPR050266">
    <property type="entry name" value="AB_hydrolase_sf"/>
</dbReference>
<dbReference type="InterPro" id="IPR029058">
    <property type="entry name" value="AB_hydrolase_fold"/>
</dbReference>